<dbReference type="InterPro" id="IPR005828">
    <property type="entry name" value="MFS_sugar_transport-like"/>
</dbReference>
<dbReference type="AlphaFoldDB" id="A0AAD9CUA9"/>
<evidence type="ECO:0000256" key="3">
    <source>
        <dbReference type="ARBA" id="ARBA00022989"/>
    </source>
</evidence>
<dbReference type="Pfam" id="PF00083">
    <property type="entry name" value="Sugar_tr"/>
    <property type="match status" value="1"/>
</dbReference>
<keyword evidence="4" id="KW-0472">Membrane</keyword>
<dbReference type="EMBL" id="JAODAN010000014">
    <property type="protein sequence ID" value="KAK1920655.1"/>
    <property type="molecule type" value="Genomic_DNA"/>
</dbReference>
<protein>
    <submittedName>
        <fullName evidence="5">Uncharacterized protein</fullName>
    </submittedName>
</protein>
<proteinExistence type="predicted"/>
<dbReference type="GO" id="GO:0016020">
    <property type="term" value="C:membrane"/>
    <property type="evidence" value="ECO:0007669"/>
    <property type="project" value="UniProtKB-SubCell"/>
</dbReference>
<evidence type="ECO:0000256" key="1">
    <source>
        <dbReference type="ARBA" id="ARBA00004370"/>
    </source>
</evidence>
<dbReference type="GO" id="GO:0022857">
    <property type="term" value="F:transmembrane transporter activity"/>
    <property type="evidence" value="ECO:0007669"/>
    <property type="project" value="InterPro"/>
</dbReference>
<dbReference type="EMBL" id="JAODAN010000013">
    <property type="protein sequence ID" value="KAK1920719.1"/>
    <property type="molecule type" value="Genomic_DNA"/>
</dbReference>
<dbReference type="InterPro" id="IPR036259">
    <property type="entry name" value="MFS_trans_sf"/>
</dbReference>
<keyword evidence="3" id="KW-1133">Transmembrane helix</keyword>
<accession>A0AAD9CUA9</accession>
<organism evidence="5 7">
    <name type="scientific">Papiliotrema laurentii</name>
    <name type="common">Cryptococcus laurentii</name>
    <dbReference type="NCBI Taxonomy" id="5418"/>
    <lineage>
        <taxon>Eukaryota</taxon>
        <taxon>Fungi</taxon>
        <taxon>Dikarya</taxon>
        <taxon>Basidiomycota</taxon>
        <taxon>Agaricomycotina</taxon>
        <taxon>Tremellomycetes</taxon>
        <taxon>Tremellales</taxon>
        <taxon>Rhynchogastremaceae</taxon>
        <taxon>Papiliotrema</taxon>
    </lineage>
</organism>
<keyword evidence="7" id="KW-1185">Reference proteome</keyword>
<evidence type="ECO:0000256" key="4">
    <source>
        <dbReference type="ARBA" id="ARBA00023136"/>
    </source>
</evidence>
<evidence type="ECO:0000256" key="2">
    <source>
        <dbReference type="ARBA" id="ARBA00022692"/>
    </source>
</evidence>
<gene>
    <name evidence="6" type="ORF">DB88DRAFT_475643</name>
    <name evidence="5" type="ORF">DB88DRAFT_513864</name>
</gene>
<sequence length="201" mass="22368">MTRDTAFLLEQALNRSAVRRSNIEKLHRESAQWMEIDRSLNPKNGGSRHHLGSQADSHQYHVSDLIQGVVSPVAFAFLPRRVGRRSLSLLSLALLLGVVVRMTATSAIYAKASLSKAASYVFIARVKIFSPADNLGFNGTCTAYISEINIFHMRLAALALKQVTTNCVRVIFQYATPIALDVAWTYLSIYVPWILTDFVVV</sequence>
<evidence type="ECO:0000313" key="7">
    <source>
        <dbReference type="Proteomes" id="UP001182556"/>
    </source>
</evidence>
<evidence type="ECO:0000313" key="5">
    <source>
        <dbReference type="EMBL" id="KAK1920655.1"/>
    </source>
</evidence>
<name>A0AAD9CUA9_PAPLA</name>
<reference evidence="5" key="1">
    <citation type="submission" date="2023-02" db="EMBL/GenBank/DDBJ databases">
        <title>Identification and recombinant expression of a fungal hydrolase from Papiliotrema laurentii that hydrolyzes apple cutin and clears colloidal polyester polyurethane.</title>
        <authorList>
            <consortium name="DOE Joint Genome Institute"/>
            <person name="Roman V.A."/>
            <person name="Bojanowski C."/>
            <person name="Crable B.R."/>
            <person name="Wagner D.N."/>
            <person name="Hung C.S."/>
            <person name="Nadeau L.J."/>
            <person name="Schratz L."/>
            <person name="Haridas S."/>
            <person name="Pangilinan J."/>
            <person name="Lipzen A."/>
            <person name="Na H."/>
            <person name="Yan M."/>
            <person name="Ng V."/>
            <person name="Grigoriev I.V."/>
            <person name="Spatafora J.W."/>
            <person name="Barlow D."/>
            <person name="Biffinger J."/>
            <person name="Kelley-Loughnane N."/>
            <person name="Varaljay V.A."/>
            <person name="Crookes-Goodson W.J."/>
        </authorList>
    </citation>
    <scope>NUCLEOTIDE SEQUENCE</scope>
    <source>
        <strain evidence="5">5307AH</strain>
    </source>
</reference>
<comment type="caution">
    <text evidence="5">The sequence shown here is derived from an EMBL/GenBank/DDBJ whole genome shotgun (WGS) entry which is preliminary data.</text>
</comment>
<comment type="subcellular location">
    <subcellularLocation>
        <location evidence="1">Membrane</location>
    </subcellularLocation>
</comment>
<keyword evidence="2" id="KW-0812">Transmembrane</keyword>
<dbReference type="Gene3D" id="1.20.1250.20">
    <property type="entry name" value="MFS general substrate transporter like domains"/>
    <property type="match status" value="1"/>
</dbReference>
<dbReference type="Proteomes" id="UP001182556">
    <property type="component" value="Unassembled WGS sequence"/>
</dbReference>
<evidence type="ECO:0000313" key="6">
    <source>
        <dbReference type="EMBL" id="KAK1920719.1"/>
    </source>
</evidence>